<reference evidence="5 6" key="1">
    <citation type="submission" date="2020-08" db="EMBL/GenBank/DDBJ databases">
        <title>Genomic Encyclopedia of Type Strains, Phase IV (KMG-IV): sequencing the most valuable type-strain genomes for metagenomic binning, comparative biology and taxonomic classification.</title>
        <authorList>
            <person name="Goeker M."/>
        </authorList>
    </citation>
    <scope>NUCLEOTIDE SEQUENCE [LARGE SCALE GENOMIC DNA]</scope>
    <source>
        <strain evidence="5 6">DSM 102189</strain>
    </source>
</reference>
<feature type="signal peptide" evidence="4">
    <location>
        <begin position="1"/>
        <end position="26"/>
    </location>
</feature>
<feature type="region of interest" description="Disordered" evidence="3">
    <location>
        <begin position="354"/>
        <end position="374"/>
    </location>
</feature>
<evidence type="ECO:0000313" key="6">
    <source>
        <dbReference type="Proteomes" id="UP000538147"/>
    </source>
</evidence>
<dbReference type="SUPFAM" id="SSF56954">
    <property type="entry name" value="Outer membrane efflux proteins (OEP)"/>
    <property type="match status" value="1"/>
</dbReference>
<dbReference type="Pfam" id="PF02321">
    <property type="entry name" value="OEP"/>
    <property type="match status" value="1"/>
</dbReference>
<proteinExistence type="inferred from homology"/>
<feature type="coiled-coil region" evidence="2">
    <location>
        <begin position="390"/>
        <end position="417"/>
    </location>
</feature>
<feature type="chain" id="PRO_5032302296" evidence="4">
    <location>
        <begin position="27"/>
        <end position="500"/>
    </location>
</feature>
<evidence type="ECO:0000256" key="2">
    <source>
        <dbReference type="SAM" id="Coils"/>
    </source>
</evidence>
<gene>
    <name evidence="5" type="ORF">FHS79_001042</name>
</gene>
<dbReference type="AlphaFoldDB" id="A0A841L389"/>
<evidence type="ECO:0000256" key="3">
    <source>
        <dbReference type="SAM" id="MobiDB-lite"/>
    </source>
</evidence>
<comment type="similarity">
    <text evidence="1">Belongs to the outer membrane factor (OMF) (TC 1.B.17) family.</text>
</comment>
<keyword evidence="6" id="KW-1185">Reference proteome</keyword>
<comment type="caution">
    <text evidence="5">The sequence shown here is derived from an EMBL/GenBank/DDBJ whole genome shotgun (WGS) entry which is preliminary data.</text>
</comment>
<dbReference type="PANTHER" id="PTHR30203:SF24">
    <property type="entry name" value="BLR4935 PROTEIN"/>
    <property type="match status" value="1"/>
</dbReference>
<name>A0A841L389_9SPHN</name>
<sequence>MAMPDKALLQALVLALAIGTSAVAQPAPPAAAVLPASPAAALSSAPALAAAPRTGVLTLAEVLASARFHAPQVLEALARVRGAEGRVLSAQAAFDTVFSADATSRVAGFYDGQIASATITRPLPDNGGYAYGGYRVSSGRFPIYEDEYFTNRAGEVKAGAVFALLRDRAIDERRFARSFAEADVAIAEADRLMIAIGVQQAALSAYINWVASGLRLNVYRDLLALAQERQAGFRRQVEEGARPRILLTENEQNILRRQTLVVQSEQALAQAATTLSLYVRDADGRPIIVGTERLPDSMPPLPMRGAAGLDPAAIAAARPDVRMLDIRIRQSSSRLALDRNNFLPKFDFRVEASRDLGPEGRGGSSRTPTEGKLGFSFTLPLQQGAARGRLAQTNAEIEAQRQRRRLLEDQINAQVAQLAVAVEATQRLRTLAADEQARALDMAVAERRRFSAGASDFFLVNVREEAAADAQVRALDAIIRQVSANAELASVTADLDALGL</sequence>
<protein>
    <submittedName>
        <fullName evidence="5">Outer membrane protein TolC</fullName>
    </submittedName>
</protein>
<evidence type="ECO:0000256" key="1">
    <source>
        <dbReference type="ARBA" id="ARBA00007613"/>
    </source>
</evidence>
<evidence type="ECO:0000256" key="4">
    <source>
        <dbReference type="SAM" id="SignalP"/>
    </source>
</evidence>
<evidence type="ECO:0000313" key="5">
    <source>
        <dbReference type="EMBL" id="MBB6226880.1"/>
    </source>
</evidence>
<dbReference type="GO" id="GO:0015562">
    <property type="term" value="F:efflux transmembrane transporter activity"/>
    <property type="evidence" value="ECO:0007669"/>
    <property type="project" value="InterPro"/>
</dbReference>
<dbReference type="EMBL" id="JACIIV010000006">
    <property type="protein sequence ID" value="MBB6226880.1"/>
    <property type="molecule type" value="Genomic_DNA"/>
</dbReference>
<dbReference type="PANTHER" id="PTHR30203">
    <property type="entry name" value="OUTER MEMBRANE CATION EFFLUX PROTEIN"/>
    <property type="match status" value="1"/>
</dbReference>
<organism evidence="5 6">
    <name type="scientific">Polymorphobacter multimanifer</name>
    <dbReference type="NCBI Taxonomy" id="1070431"/>
    <lineage>
        <taxon>Bacteria</taxon>
        <taxon>Pseudomonadati</taxon>
        <taxon>Pseudomonadota</taxon>
        <taxon>Alphaproteobacteria</taxon>
        <taxon>Sphingomonadales</taxon>
        <taxon>Sphingosinicellaceae</taxon>
        <taxon>Polymorphobacter</taxon>
    </lineage>
</organism>
<keyword evidence="2" id="KW-0175">Coiled coil</keyword>
<dbReference type="InterPro" id="IPR010131">
    <property type="entry name" value="MdtP/NodT-like"/>
</dbReference>
<dbReference type="Proteomes" id="UP000538147">
    <property type="component" value="Unassembled WGS sequence"/>
</dbReference>
<dbReference type="InterPro" id="IPR003423">
    <property type="entry name" value="OMP_efflux"/>
</dbReference>
<keyword evidence="4" id="KW-0732">Signal</keyword>
<dbReference type="Gene3D" id="1.20.1600.10">
    <property type="entry name" value="Outer membrane efflux proteins (OEP)"/>
    <property type="match status" value="1"/>
</dbReference>
<accession>A0A841L389</accession>